<evidence type="ECO:0000259" key="13">
    <source>
        <dbReference type="Pfam" id="PF01979"/>
    </source>
</evidence>
<evidence type="ECO:0000256" key="4">
    <source>
        <dbReference type="ARBA" id="ARBA00010286"/>
    </source>
</evidence>
<protein>
    <recommendedName>
        <fullName evidence="7">allantoinase</fullName>
        <ecNumber evidence="7">3.5.2.5</ecNumber>
    </recommendedName>
</protein>
<keyword evidence="16" id="KW-1185">Reference proteome</keyword>
<dbReference type="OrthoDB" id="9803027at2"/>
<evidence type="ECO:0000256" key="2">
    <source>
        <dbReference type="ARBA" id="ARBA00002368"/>
    </source>
</evidence>
<comment type="pathway">
    <text evidence="3">Nitrogen metabolism; (S)-allantoin degradation; allantoate from (S)-allantoin: step 1/1.</text>
</comment>
<dbReference type="RefSeq" id="WP_052427823.1">
    <property type="nucleotide sequence ID" value="NZ_CP022752.1"/>
</dbReference>
<evidence type="ECO:0000256" key="10">
    <source>
        <dbReference type="ARBA" id="ARBA00022801"/>
    </source>
</evidence>
<dbReference type="eggNOG" id="COG0044">
    <property type="taxonomic scope" value="Bacteria"/>
</dbReference>
<dbReference type="InterPro" id="IPR002195">
    <property type="entry name" value="Dihydroorotase_CS"/>
</dbReference>
<evidence type="ECO:0000313" key="15">
    <source>
        <dbReference type="EMBL" id="KGI82179.1"/>
    </source>
</evidence>
<evidence type="ECO:0000256" key="1">
    <source>
        <dbReference type="ARBA" id="ARBA00001947"/>
    </source>
</evidence>
<organism evidence="14 17">
    <name type="scientific">Actinopolyspora erythraea</name>
    <dbReference type="NCBI Taxonomy" id="414996"/>
    <lineage>
        <taxon>Bacteria</taxon>
        <taxon>Bacillati</taxon>
        <taxon>Actinomycetota</taxon>
        <taxon>Actinomycetes</taxon>
        <taxon>Actinopolysporales</taxon>
        <taxon>Actinopolysporaceae</taxon>
        <taxon>Actinopolyspora</taxon>
    </lineage>
</organism>
<gene>
    <name evidence="14" type="primary">allB</name>
    <name evidence="14" type="ORF">CDG81_19540</name>
    <name evidence="15" type="ORF">IL38_05350</name>
</gene>
<evidence type="ECO:0000256" key="3">
    <source>
        <dbReference type="ARBA" id="ARBA00004968"/>
    </source>
</evidence>
<comment type="cofactor">
    <cofactor evidence="1">
        <name>Zn(2+)</name>
        <dbReference type="ChEBI" id="CHEBI:29105"/>
    </cofactor>
</comment>
<comment type="similarity">
    <text evidence="4">Belongs to the metallo-dependent hydrolases superfamily. DHOase family. Class I DHOase subfamily.</text>
</comment>
<evidence type="ECO:0000256" key="8">
    <source>
        <dbReference type="ARBA" id="ARBA00022631"/>
    </source>
</evidence>
<dbReference type="GO" id="GO:0006145">
    <property type="term" value="P:purine nucleobase catabolic process"/>
    <property type="evidence" value="ECO:0007669"/>
    <property type="project" value="TreeGrafter"/>
</dbReference>
<comment type="subunit">
    <text evidence="6">Homotetramer.</text>
</comment>
<keyword evidence="8" id="KW-0659">Purine metabolism</keyword>
<dbReference type="PANTHER" id="PTHR43668:SF2">
    <property type="entry name" value="ALLANTOINASE"/>
    <property type="match status" value="1"/>
</dbReference>
<dbReference type="Proteomes" id="UP000029737">
    <property type="component" value="Unassembled WGS sequence"/>
</dbReference>
<dbReference type="HOGENOM" id="CLU_015572_4_0_11"/>
<dbReference type="GO" id="GO:0008270">
    <property type="term" value="F:zinc ion binding"/>
    <property type="evidence" value="ECO:0007669"/>
    <property type="project" value="InterPro"/>
</dbReference>
<evidence type="ECO:0000313" key="17">
    <source>
        <dbReference type="Proteomes" id="UP000215043"/>
    </source>
</evidence>
<dbReference type="PROSITE" id="PS00482">
    <property type="entry name" value="DIHYDROOROTASE_1"/>
    <property type="match status" value="1"/>
</dbReference>
<feature type="region of interest" description="Disordered" evidence="12">
    <location>
        <begin position="438"/>
        <end position="457"/>
    </location>
</feature>
<dbReference type="InterPro" id="IPR050138">
    <property type="entry name" value="DHOase/Allantoinase_Hydrolase"/>
</dbReference>
<evidence type="ECO:0000313" key="14">
    <source>
        <dbReference type="EMBL" id="ASU80091.1"/>
    </source>
</evidence>
<proteinExistence type="inferred from homology"/>
<evidence type="ECO:0000256" key="11">
    <source>
        <dbReference type="ARBA" id="ARBA00022833"/>
    </source>
</evidence>
<dbReference type="SUPFAM" id="SSF51556">
    <property type="entry name" value="Metallo-dependent hydrolases"/>
    <property type="match status" value="1"/>
</dbReference>
<sequence>MVEPASSSAPEFDVVFRARRLIGPSGEVSGSVGVREGRIAAVEALDAPMRGASTVELAEDEVLLPGMVDSHVHVNDPGRSEWEGFPTATRAAAEGGITTIVDMPLNCLPPTIDAESLEVKRKVAENNVHVDVGFWGGAVHGNLDELRGLHESGVYGFKCFLLHSGVDEFPPLDSAELERALRIVAELDATMIVHAEDSEAIEHAPSAHGENYRDFLASRPRGAENMAIAQVLELARRTGARVHILHLSSSDALPMIASARADGVRVTVETCPHYLSFVSEEIPDGATQFKCCPPVREAANRELLWRGLADGTIDCVVSDHSPCTPELKRLDIGDFGVAWGGVSSLQLGLSAVWSQARLRGFELSDVVSWMSSGPARVSGLRDKGALAVGSDADLCVFAPDDAYVVDADKLHHRNAVSAYHGRALAGAVRSTWLRGRPIAGPEADTTPAGKLLNRGEA</sequence>
<dbReference type="GO" id="GO:0050897">
    <property type="term" value="F:cobalt ion binding"/>
    <property type="evidence" value="ECO:0007669"/>
    <property type="project" value="InterPro"/>
</dbReference>
<comment type="function">
    <text evidence="2">Catalyzes the reversible cyclization of carbamoyl aspartate to dihydroorotate.</text>
</comment>
<evidence type="ECO:0000256" key="6">
    <source>
        <dbReference type="ARBA" id="ARBA00011881"/>
    </source>
</evidence>
<dbReference type="GO" id="GO:0000256">
    <property type="term" value="P:allantoin catabolic process"/>
    <property type="evidence" value="ECO:0007669"/>
    <property type="project" value="InterPro"/>
</dbReference>
<dbReference type="GO" id="GO:0004038">
    <property type="term" value="F:allantoinase activity"/>
    <property type="evidence" value="ECO:0007669"/>
    <property type="project" value="UniProtKB-EC"/>
</dbReference>
<dbReference type="Pfam" id="PF01979">
    <property type="entry name" value="Amidohydro_1"/>
    <property type="match status" value="1"/>
</dbReference>
<dbReference type="NCBIfam" id="TIGR03178">
    <property type="entry name" value="allantoinase"/>
    <property type="match status" value="1"/>
</dbReference>
<dbReference type="PANTHER" id="PTHR43668">
    <property type="entry name" value="ALLANTOINASE"/>
    <property type="match status" value="1"/>
</dbReference>
<dbReference type="InterPro" id="IPR006680">
    <property type="entry name" value="Amidohydro-rel"/>
</dbReference>
<dbReference type="EMBL" id="JPMV01000012">
    <property type="protein sequence ID" value="KGI82179.1"/>
    <property type="molecule type" value="Genomic_DNA"/>
</dbReference>
<feature type="domain" description="Amidohydrolase-related" evidence="13">
    <location>
        <begin position="62"/>
        <end position="436"/>
    </location>
</feature>
<dbReference type="Proteomes" id="UP000215043">
    <property type="component" value="Chromosome"/>
</dbReference>
<name>A0A099D814_9ACTN</name>
<reference evidence="14 17" key="2">
    <citation type="submission" date="2017-08" db="EMBL/GenBank/DDBJ databases">
        <title>The complete genome sequence of moderately halophilic actinomycete Actinopolyspora erythraea YIM 90600, the producer of novel erythromycin, novel actinopolysporins A-C and tubercidin.</title>
        <authorList>
            <person name="Yin M."/>
            <person name="Tang S."/>
        </authorList>
    </citation>
    <scope>NUCLEOTIDE SEQUENCE [LARGE SCALE GENOMIC DNA]</scope>
    <source>
        <strain evidence="14 17">YIM 90600</strain>
    </source>
</reference>
<evidence type="ECO:0000313" key="16">
    <source>
        <dbReference type="Proteomes" id="UP000029737"/>
    </source>
</evidence>
<dbReference type="FunFam" id="3.20.20.140:FF:000032">
    <property type="entry name" value="Allantoinase Dal1"/>
    <property type="match status" value="1"/>
</dbReference>
<reference evidence="15 16" key="1">
    <citation type="journal article" date="2014" name="PLoS ONE">
        <title>Identification and Characterization of a New Erythromycin Biosynthetic Gene Cluster in Actinopolyspora erythraea YIM90600, a Novel Erythronolide-Producing Halophilic Actinomycete Isolated from Salt Field.</title>
        <authorList>
            <person name="Chen D."/>
            <person name="Feng J."/>
            <person name="Huang L."/>
            <person name="Zhang Q."/>
            <person name="Wu J."/>
            <person name="Zhu X."/>
            <person name="Duan Y."/>
            <person name="Xu Z."/>
        </authorList>
    </citation>
    <scope>NUCLEOTIDE SEQUENCE [LARGE SCALE GENOMIC DNA]</scope>
    <source>
        <strain evidence="15 16">YIM90600</strain>
    </source>
</reference>
<dbReference type="InterPro" id="IPR032466">
    <property type="entry name" value="Metal_Hydrolase"/>
</dbReference>
<comment type="similarity">
    <text evidence="5">Belongs to the metallo-dependent hydrolases superfamily. Allantoinase family.</text>
</comment>
<dbReference type="GO" id="GO:0005737">
    <property type="term" value="C:cytoplasm"/>
    <property type="evidence" value="ECO:0007669"/>
    <property type="project" value="TreeGrafter"/>
</dbReference>
<evidence type="ECO:0000256" key="7">
    <source>
        <dbReference type="ARBA" id="ARBA00012863"/>
    </source>
</evidence>
<accession>A0A099D814</accession>
<dbReference type="EMBL" id="CP022752">
    <property type="protein sequence ID" value="ASU80091.1"/>
    <property type="molecule type" value="Genomic_DNA"/>
</dbReference>
<dbReference type="InterPro" id="IPR017593">
    <property type="entry name" value="Allantoinase"/>
</dbReference>
<keyword evidence="10" id="KW-0378">Hydrolase</keyword>
<evidence type="ECO:0000256" key="5">
    <source>
        <dbReference type="ARBA" id="ARBA00010368"/>
    </source>
</evidence>
<dbReference type="Gene3D" id="3.20.20.140">
    <property type="entry name" value="Metal-dependent hydrolases"/>
    <property type="match status" value="1"/>
</dbReference>
<dbReference type="EC" id="3.5.2.5" evidence="7"/>
<evidence type="ECO:0000256" key="9">
    <source>
        <dbReference type="ARBA" id="ARBA00022723"/>
    </source>
</evidence>
<dbReference type="KEGG" id="aey:CDG81_19540"/>
<dbReference type="SUPFAM" id="SSF51338">
    <property type="entry name" value="Composite domain of metallo-dependent hydrolases"/>
    <property type="match status" value="1"/>
</dbReference>
<keyword evidence="11" id="KW-0862">Zinc</keyword>
<keyword evidence="9" id="KW-0479">Metal-binding</keyword>
<dbReference type="InterPro" id="IPR011059">
    <property type="entry name" value="Metal-dep_hydrolase_composite"/>
</dbReference>
<evidence type="ECO:0000256" key="12">
    <source>
        <dbReference type="SAM" id="MobiDB-lite"/>
    </source>
</evidence>
<dbReference type="AlphaFoldDB" id="A0A099D814"/>